<dbReference type="EMBL" id="BNCP01000016">
    <property type="protein sequence ID" value="GIL79743.1"/>
    <property type="molecule type" value="Genomic_DNA"/>
</dbReference>
<keyword evidence="3" id="KW-1185">Reference proteome</keyword>
<evidence type="ECO:0000313" key="2">
    <source>
        <dbReference type="EMBL" id="GIM08355.1"/>
    </source>
</evidence>
<proteinExistence type="predicted"/>
<evidence type="ECO:0000313" key="1">
    <source>
        <dbReference type="EMBL" id="GIL79743.1"/>
    </source>
</evidence>
<name>A0A8J4FL93_9CHLO</name>
<organism evidence="1 3">
    <name type="scientific">Volvox reticuliferus</name>
    <dbReference type="NCBI Taxonomy" id="1737510"/>
    <lineage>
        <taxon>Eukaryota</taxon>
        <taxon>Viridiplantae</taxon>
        <taxon>Chlorophyta</taxon>
        <taxon>core chlorophytes</taxon>
        <taxon>Chlorophyceae</taxon>
        <taxon>CS clade</taxon>
        <taxon>Chlamydomonadales</taxon>
        <taxon>Volvocaceae</taxon>
        <taxon>Volvox</taxon>
    </lineage>
</organism>
<gene>
    <name evidence="1" type="ORF">Vretifemale_9052</name>
    <name evidence="2" type="ORF">Vretimale_12342</name>
</gene>
<comment type="caution">
    <text evidence="1">The sequence shown here is derived from an EMBL/GenBank/DDBJ whole genome shotgun (WGS) entry which is preliminary data.</text>
</comment>
<evidence type="ECO:0000313" key="3">
    <source>
        <dbReference type="Proteomes" id="UP000747110"/>
    </source>
</evidence>
<sequence length="426" mass="45878">MNSDDDSICSLKLNPKVCTLLQRPEPKQAATLPSRPSLKRLVGNAVVQRLRHENHKLAIEEFVREPEDVPKVSQEAALNYFARRNYNSLQSRDMMEKEAKEKVRLRSGPFTQLLAKDISRRHFCTAQQYDTGSKFPDAAGKLNQRGPEARDPLLTLMQSRKLLAMADVLLMHPGSIRVGPQPSDAEAMTDRIASSHNSALDKNERPSCGSCSVPELSVVPSLDATRYALAMFSPHSGHRAPTDMSAAVRPATHGLRTKQRTGSHYIADPVFEVDLTAADAGKGSAARQPDAVDGCDSITGIDAPRGRLQLEDVGRGDGEALEATIPDVNTESTSGSEAQRNSSLTAALPVPVPSSTAPAEVGMLGVYREEMPAAVPQMLLADKLKELLAASRGLFAQVENVLGPHASSRAAVPVVQDTGSRGFTHA</sequence>
<dbReference type="Proteomes" id="UP000722791">
    <property type="component" value="Unassembled WGS sequence"/>
</dbReference>
<protein>
    <submittedName>
        <fullName evidence="1">Uncharacterized protein</fullName>
    </submittedName>
</protein>
<reference evidence="1" key="1">
    <citation type="journal article" date="2021" name="Proc. Natl. Acad. Sci. U.S.A.">
        <title>Three genomes in the algal genus Volvox reveal the fate of a haploid sex-determining region after a transition to homothallism.</title>
        <authorList>
            <person name="Yamamoto K."/>
            <person name="Hamaji T."/>
            <person name="Kawai-Toyooka H."/>
            <person name="Matsuzaki R."/>
            <person name="Takahashi F."/>
            <person name="Nishimura Y."/>
            <person name="Kawachi M."/>
            <person name="Noguchi H."/>
            <person name="Minakuchi Y."/>
            <person name="Umen J.G."/>
            <person name="Toyoda A."/>
            <person name="Nozaki H."/>
        </authorList>
    </citation>
    <scope>NUCLEOTIDE SEQUENCE</scope>
    <source>
        <strain evidence="2">NIES-3785</strain>
        <strain evidence="1">NIES-3786</strain>
    </source>
</reference>
<dbReference type="Proteomes" id="UP000747110">
    <property type="component" value="Unassembled WGS sequence"/>
</dbReference>
<accession>A0A8J4FL93</accession>
<dbReference type="EMBL" id="BNCQ01000027">
    <property type="protein sequence ID" value="GIM08355.1"/>
    <property type="molecule type" value="Genomic_DNA"/>
</dbReference>
<dbReference type="AlphaFoldDB" id="A0A8J4FL93"/>
<dbReference type="OrthoDB" id="548903at2759"/>